<evidence type="ECO:0000313" key="2">
    <source>
        <dbReference type="EMBL" id="CAG9537058.1"/>
    </source>
</evidence>
<proteinExistence type="predicted"/>
<keyword evidence="3" id="KW-1185">Reference proteome</keyword>
<sequence length="333" mass="38002">MGNHISWNSGKKEIIDALNDVGGNVSRKAPDSGMSKSNEISTKCSEYISYQQQMSTSPANLKSDIFCNKQDKLIYNSSTTNVNDGKWKSNSELDKQLFMPLKLSNKMKCKNSREQRQSTGIGVKRNQPLIRMRSTDLSESRQQFHSNNKNSDCRGTHPISSQGREIIQACFVNQHSEIGYRICMRVFEKRPDYQRFVYAIGKEKWLNASYELRDYLNNVVSKVHDVVAVKEISRHYGERHVPLKKYGFKTDFWVSIADAIAVECVILDMASHQATETIMAWSQLTSLMFTSIRDGYYAALRFQRQTLKNCKNSQSHLFVDSIGSSDRSPTSTV</sequence>
<dbReference type="CDD" id="cd01040">
    <property type="entry name" value="Mb-like"/>
    <property type="match status" value="1"/>
</dbReference>
<accession>A0A8J2Q5I6</accession>
<dbReference type="AlphaFoldDB" id="A0A8J2Q5I6"/>
<dbReference type="Proteomes" id="UP000746747">
    <property type="component" value="Unassembled WGS sequence"/>
</dbReference>
<evidence type="ECO:0000256" key="1">
    <source>
        <dbReference type="SAM" id="MobiDB-lite"/>
    </source>
</evidence>
<gene>
    <name evidence="2" type="ORF">CJOHNSTONI_LOCUS6918</name>
</gene>
<dbReference type="SUPFAM" id="SSF46458">
    <property type="entry name" value="Globin-like"/>
    <property type="match status" value="1"/>
</dbReference>
<organism evidence="2 3">
    <name type="scientific">Cercopithifilaria johnstoni</name>
    <dbReference type="NCBI Taxonomy" id="2874296"/>
    <lineage>
        <taxon>Eukaryota</taxon>
        <taxon>Metazoa</taxon>
        <taxon>Ecdysozoa</taxon>
        <taxon>Nematoda</taxon>
        <taxon>Chromadorea</taxon>
        <taxon>Rhabditida</taxon>
        <taxon>Spirurina</taxon>
        <taxon>Spiruromorpha</taxon>
        <taxon>Filarioidea</taxon>
        <taxon>Onchocercidae</taxon>
        <taxon>Cercopithifilaria</taxon>
    </lineage>
</organism>
<dbReference type="InterPro" id="IPR044399">
    <property type="entry name" value="Mb-like_M"/>
</dbReference>
<dbReference type="OrthoDB" id="5851666at2759"/>
<feature type="compositionally biased region" description="Polar residues" evidence="1">
    <location>
        <begin position="140"/>
        <end position="150"/>
    </location>
</feature>
<dbReference type="InterPro" id="IPR012292">
    <property type="entry name" value="Globin/Proto"/>
</dbReference>
<dbReference type="GO" id="GO:0019825">
    <property type="term" value="F:oxygen binding"/>
    <property type="evidence" value="ECO:0007669"/>
    <property type="project" value="InterPro"/>
</dbReference>
<dbReference type="Gene3D" id="1.10.490.10">
    <property type="entry name" value="Globins"/>
    <property type="match status" value="1"/>
</dbReference>
<evidence type="ECO:0000313" key="3">
    <source>
        <dbReference type="Proteomes" id="UP000746747"/>
    </source>
</evidence>
<reference evidence="2" key="1">
    <citation type="submission" date="2021-09" db="EMBL/GenBank/DDBJ databases">
        <authorList>
            <consortium name="Pathogen Informatics"/>
        </authorList>
    </citation>
    <scope>NUCLEOTIDE SEQUENCE</scope>
</reference>
<protein>
    <submittedName>
        <fullName evidence="2">Uncharacterized protein</fullName>
    </submittedName>
</protein>
<dbReference type="EMBL" id="CAKAEH010001514">
    <property type="protein sequence ID" value="CAG9537058.1"/>
    <property type="molecule type" value="Genomic_DNA"/>
</dbReference>
<comment type="caution">
    <text evidence="2">The sequence shown here is derived from an EMBL/GenBank/DDBJ whole genome shotgun (WGS) entry which is preliminary data.</text>
</comment>
<dbReference type="InterPro" id="IPR009050">
    <property type="entry name" value="Globin-like_sf"/>
</dbReference>
<dbReference type="GO" id="GO:0020037">
    <property type="term" value="F:heme binding"/>
    <property type="evidence" value="ECO:0007669"/>
    <property type="project" value="InterPro"/>
</dbReference>
<name>A0A8J2Q5I6_9BILA</name>
<feature type="region of interest" description="Disordered" evidence="1">
    <location>
        <begin position="135"/>
        <end position="158"/>
    </location>
</feature>